<evidence type="ECO:0000256" key="5">
    <source>
        <dbReference type="ARBA" id="ARBA00022801"/>
    </source>
</evidence>
<keyword evidence="5 9" id="KW-0378">Hydrolase</keyword>
<dbReference type="SUPFAM" id="SSF51126">
    <property type="entry name" value="Pectin lyase-like"/>
    <property type="match status" value="1"/>
</dbReference>
<dbReference type="GO" id="GO:0005975">
    <property type="term" value="P:carbohydrate metabolic process"/>
    <property type="evidence" value="ECO:0007669"/>
    <property type="project" value="InterPro"/>
</dbReference>
<dbReference type="PANTHER" id="PTHR31375">
    <property type="match status" value="1"/>
</dbReference>
<evidence type="ECO:0000256" key="3">
    <source>
        <dbReference type="ARBA" id="ARBA00022512"/>
    </source>
</evidence>
<keyword evidence="7" id="KW-0961">Cell wall biogenesis/degradation</keyword>
<evidence type="ECO:0000256" key="1">
    <source>
        <dbReference type="ARBA" id="ARBA00004191"/>
    </source>
</evidence>
<evidence type="ECO:0000256" key="9">
    <source>
        <dbReference type="RuleBase" id="RU361169"/>
    </source>
</evidence>
<evidence type="ECO:0000313" key="12">
    <source>
        <dbReference type="RefSeq" id="XP_019702562.1"/>
    </source>
</evidence>
<dbReference type="InterPro" id="IPR000743">
    <property type="entry name" value="Glyco_hydro_28"/>
</dbReference>
<evidence type="ECO:0000256" key="7">
    <source>
        <dbReference type="ARBA" id="ARBA00023316"/>
    </source>
</evidence>
<evidence type="ECO:0000256" key="8">
    <source>
        <dbReference type="PROSITE-ProRule" id="PRU10052"/>
    </source>
</evidence>
<sequence length="379" mass="40903">MSLATAKAIAAVVALWFLALQFVAGNPIYNVLSYGAVGDGTSNDVQAFSKAWRAACADANYPIILIPASKTFLLTEVTFRGPCKSWMYVQLDGNIVAPNKVWSNQAKNLIAFQDVNNVTVAGHGEIDGNGAIWWDCVKHKGVEVWAPGDSPNTDALHIAGSQFVEFTNCTVGIGDDCVAIGPGSSDINITHIICGPGHGLSIGSLGPNSKVERVHISDSHVSGASSGVKIKTWQGGSGYAKEIYFERVNFTSVQIPIVIDQYYCPSHQCHPTNIIYAFRIQQFFKLLIVLHQFLSIIAGREKQNTSNVAISDIQFVDLYGTSSQKEAVSIQCSKQVPCNNILMKNINIYHEDGSSATSNCSNAYGKTEGVVIPNVSFLH</sequence>
<keyword evidence="11" id="KW-1185">Reference proteome</keyword>
<evidence type="ECO:0000256" key="4">
    <source>
        <dbReference type="ARBA" id="ARBA00022525"/>
    </source>
</evidence>
<feature type="chain" id="PRO_5026666115" evidence="10">
    <location>
        <begin position="26"/>
        <end position="379"/>
    </location>
</feature>
<dbReference type="OrthoDB" id="187139at2759"/>
<evidence type="ECO:0000256" key="10">
    <source>
        <dbReference type="SAM" id="SignalP"/>
    </source>
</evidence>
<dbReference type="Pfam" id="PF00295">
    <property type="entry name" value="Glyco_hydro_28"/>
    <property type="match status" value="3"/>
</dbReference>
<evidence type="ECO:0000313" key="11">
    <source>
        <dbReference type="Proteomes" id="UP000504607"/>
    </source>
</evidence>
<dbReference type="RefSeq" id="XP_019702562.1">
    <property type="nucleotide sequence ID" value="XM_019847003.1"/>
</dbReference>
<dbReference type="Proteomes" id="UP000504607">
    <property type="component" value="Unplaced"/>
</dbReference>
<evidence type="ECO:0000256" key="6">
    <source>
        <dbReference type="ARBA" id="ARBA00023295"/>
    </source>
</evidence>
<protein>
    <submittedName>
        <fullName evidence="12">Polygalacturonase-2-like</fullName>
    </submittedName>
</protein>
<dbReference type="InterPro" id="IPR011050">
    <property type="entry name" value="Pectin_lyase_fold/virulence"/>
</dbReference>
<keyword evidence="10" id="KW-0732">Signal</keyword>
<dbReference type="GO" id="GO:0004650">
    <property type="term" value="F:polygalacturonase activity"/>
    <property type="evidence" value="ECO:0007669"/>
    <property type="project" value="InterPro"/>
</dbReference>
<dbReference type="PROSITE" id="PS00502">
    <property type="entry name" value="POLYGALACTURONASE"/>
    <property type="match status" value="1"/>
</dbReference>
<accession>A0A6J0PE30</accession>
<reference evidence="12" key="1">
    <citation type="submission" date="2025-08" db="UniProtKB">
        <authorList>
            <consortium name="RefSeq"/>
        </authorList>
    </citation>
    <scope>IDENTIFICATION</scope>
</reference>
<dbReference type="GO" id="GO:0071555">
    <property type="term" value="P:cell wall organization"/>
    <property type="evidence" value="ECO:0007669"/>
    <property type="project" value="UniProtKB-KW"/>
</dbReference>
<dbReference type="AlphaFoldDB" id="A0A6J0PE30"/>
<feature type="signal peptide" evidence="10">
    <location>
        <begin position="1"/>
        <end position="25"/>
    </location>
</feature>
<dbReference type="InterPro" id="IPR012334">
    <property type="entry name" value="Pectin_lyas_fold"/>
</dbReference>
<name>A0A6J0PE30_ELAGV</name>
<comment type="similarity">
    <text evidence="2 9">Belongs to the glycosyl hydrolase 28 family.</text>
</comment>
<feature type="active site" evidence="8">
    <location>
        <position position="198"/>
    </location>
</feature>
<dbReference type="InParanoid" id="A0A6J0PE30"/>
<organism evidence="11 12">
    <name type="scientific">Elaeis guineensis var. tenera</name>
    <name type="common">Oil palm</name>
    <dbReference type="NCBI Taxonomy" id="51953"/>
    <lineage>
        <taxon>Eukaryota</taxon>
        <taxon>Viridiplantae</taxon>
        <taxon>Streptophyta</taxon>
        <taxon>Embryophyta</taxon>
        <taxon>Tracheophyta</taxon>
        <taxon>Spermatophyta</taxon>
        <taxon>Magnoliopsida</taxon>
        <taxon>Liliopsida</taxon>
        <taxon>Arecaceae</taxon>
        <taxon>Arecoideae</taxon>
        <taxon>Cocoseae</taxon>
        <taxon>Elaeidinae</taxon>
        <taxon>Elaeis</taxon>
    </lineage>
</organism>
<proteinExistence type="inferred from homology"/>
<dbReference type="Gene3D" id="2.160.20.10">
    <property type="entry name" value="Single-stranded right-handed beta-helix, Pectin lyase-like"/>
    <property type="match status" value="2"/>
</dbReference>
<keyword evidence="6 9" id="KW-0326">Glycosidase</keyword>
<keyword evidence="4" id="KW-0964">Secreted</keyword>
<evidence type="ECO:0000256" key="2">
    <source>
        <dbReference type="ARBA" id="ARBA00008834"/>
    </source>
</evidence>
<gene>
    <name evidence="12" type="primary">LOC109505082</name>
</gene>
<comment type="subcellular location">
    <subcellularLocation>
        <location evidence="1">Secreted</location>
        <location evidence="1">Cell wall</location>
    </subcellularLocation>
</comment>
<keyword evidence="3" id="KW-0134">Cell wall</keyword>